<sequence>MTKAVWAVDKGHSSLEFTVKHMMMSKVKGVFTEFDATVEADVNDLTDAKIEFTVDLSSIDTRKEDRDNHLRSADFFDVENYPNMTFVATNIKKTDENEYDVTGDLSIHGVTKPVTFEVTVEGVHKDPWGNEVAGFSGEGKLNRKEFGLVWNAALETGGVLVGEDVKINIELEAHKQA</sequence>
<evidence type="ECO:0000259" key="2">
    <source>
        <dbReference type="SMART" id="SM00867"/>
    </source>
</evidence>
<dbReference type="RefSeq" id="WP_345824092.1">
    <property type="nucleotide sequence ID" value="NZ_JBDIML010000001.1"/>
</dbReference>
<evidence type="ECO:0000313" key="3">
    <source>
        <dbReference type="EMBL" id="MEN2766647.1"/>
    </source>
</evidence>
<dbReference type="Proteomes" id="UP001444625">
    <property type="component" value="Unassembled WGS sequence"/>
</dbReference>
<gene>
    <name evidence="3" type="ORF">ABC228_05550</name>
</gene>
<feature type="domain" description="Lipid/polyisoprenoid-binding YceI-like" evidence="2">
    <location>
        <begin position="5"/>
        <end position="174"/>
    </location>
</feature>
<name>A0ABU9XIJ0_9BACI</name>
<organism evidence="3 4">
    <name type="scientific">Ornithinibacillus xuwenensis</name>
    <dbReference type="NCBI Taxonomy" id="3144668"/>
    <lineage>
        <taxon>Bacteria</taxon>
        <taxon>Bacillati</taxon>
        <taxon>Bacillota</taxon>
        <taxon>Bacilli</taxon>
        <taxon>Bacillales</taxon>
        <taxon>Bacillaceae</taxon>
        <taxon>Ornithinibacillus</taxon>
    </lineage>
</organism>
<dbReference type="SMART" id="SM00867">
    <property type="entry name" value="YceI"/>
    <property type="match status" value="1"/>
</dbReference>
<accession>A0ABU9XIJ0</accession>
<dbReference type="Gene3D" id="2.40.128.110">
    <property type="entry name" value="Lipid/polyisoprenoid-binding, YceI-like"/>
    <property type="match status" value="1"/>
</dbReference>
<evidence type="ECO:0000256" key="1">
    <source>
        <dbReference type="ARBA" id="ARBA00008812"/>
    </source>
</evidence>
<protein>
    <submittedName>
        <fullName evidence="3">YceI family protein</fullName>
    </submittedName>
</protein>
<comment type="similarity">
    <text evidence="1">Belongs to the UPF0312 family.</text>
</comment>
<dbReference type="SUPFAM" id="SSF101874">
    <property type="entry name" value="YceI-like"/>
    <property type="match status" value="1"/>
</dbReference>
<dbReference type="InterPro" id="IPR007372">
    <property type="entry name" value="Lipid/polyisoprenoid-bd_YceI"/>
</dbReference>
<keyword evidence="4" id="KW-1185">Reference proteome</keyword>
<evidence type="ECO:0000313" key="4">
    <source>
        <dbReference type="Proteomes" id="UP001444625"/>
    </source>
</evidence>
<dbReference type="PANTHER" id="PTHR34406:SF1">
    <property type="entry name" value="PROTEIN YCEI"/>
    <property type="match status" value="1"/>
</dbReference>
<proteinExistence type="inferred from homology"/>
<dbReference type="Pfam" id="PF04264">
    <property type="entry name" value="YceI"/>
    <property type="match status" value="1"/>
</dbReference>
<dbReference type="PANTHER" id="PTHR34406">
    <property type="entry name" value="PROTEIN YCEI"/>
    <property type="match status" value="1"/>
</dbReference>
<dbReference type="InterPro" id="IPR036761">
    <property type="entry name" value="TTHA0802/YceI-like_sf"/>
</dbReference>
<dbReference type="EMBL" id="JBDIML010000001">
    <property type="protein sequence ID" value="MEN2766647.1"/>
    <property type="molecule type" value="Genomic_DNA"/>
</dbReference>
<comment type="caution">
    <text evidence="3">The sequence shown here is derived from an EMBL/GenBank/DDBJ whole genome shotgun (WGS) entry which is preliminary data.</text>
</comment>
<reference evidence="3 4" key="1">
    <citation type="submission" date="2024-05" db="EMBL/GenBank/DDBJ databases">
        <authorList>
            <person name="Haq I."/>
            <person name="Ullah Z."/>
            <person name="Ahmad R."/>
            <person name="Li M."/>
            <person name="Tong Y."/>
        </authorList>
    </citation>
    <scope>NUCLEOTIDE SEQUENCE [LARGE SCALE GENOMIC DNA]</scope>
    <source>
        <strain evidence="3 4">16A2E</strain>
    </source>
</reference>